<reference evidence="1 2" key="1">
    <citation type="submission" date="2016-10" db="EMBL/GenBank/DDBJ databases">
        <authorList>
            <person name="de Groot N.N."/>
        </authorList>
    </citation>
    <scope>NUCLEOTIDE SEQUENCE [LARGE SCALE GENOMIC DNA]</scope>
    <source>
        <strain evidence="1 2">DSM 22274</strain>
    </source>
</reference>
<gene>
    <name evidence="1" type="ORF">SAMN04489740_0859</name>
</gene>
<evidence type="ECO:0000313" key="2">
    <source>
        <dbReference type="Proteomes" id="UP000182725"/>
    </source>
</evidence>
<sequence>MTDSPKIDLVLSDLEREIDKPEPFTVVLSKNKRITFLDPFGFKISERAEIIDLYEATKRGDSDDIEFLKKILSPADHEKYVAEDLPIRTHEALVSRVMAHFQGALGDSGNGTASAS</sequence>
<protein>
    <submittedName>
        <fullName evidence="1">Uncharacterized protein</fullName>
    </submittedName>
</protein>
<proteinExistence type="predicted"/>
<dbReference type="EMBL" id="FNTV01000001">
    <property type="protein sequence ID" value="SEE19654.1"/>
    <property type="molecule type" value="Genomic_DNA"/>
</dbReference>
<accession>A0A1H5GVW1</accession>
<organism evidence="1 2">
    <name type="scientific">Arthrobacter alpinus</name>
    <dbReference type="NCBI Taxonomy" id="656366"/>
    <lineage>
        <taxon>Bacteria</taxon>
        <taxon>Bacillati</taxon>
        <taxon>Actinomycetota</taxon>
        <taxon>Actinomycetes</taxon>
        <taxon>Micrococcales</taxon>
        <taxon>Micrococcaceae</taxon>
        <taxon>Arthrobacter</taxon>
    </lineage>
</organism>
<dbReference type="AlphaFoldDB" id="A0A1H5GVW1"/>
<dbReference type="Proteomes" id="UP000182725">
    <property type="component" value="Unassembled WGS sequence"/>
</dbReference>
<evidence type="ECO:0000313" key="1">
    <source>
        <dbReference type="EMBL" id="SEE19654.1"/>
    </source>
</evidence>
<dbReference type="RefSeq" id="WP_074710720.1">
    <property type="nucleotide sequence ID" value="NZ_FNTV01000001.1"/>
</dbReference>
<name>A0A1H5GVW1_9MICC</name>